<dbReference type="CDD" id="cd05327">
    <property type="entry name" value="retinol-DH_like_SDR_c_like"/>
    <property type="match status" value="1"/>
</dbReference>
<protein>
    <submittedName>
        <fullName evidence="2">NAD(P)-dependent dehydrogenase, short-chain alcohol dehydrogenase family</fullName>
    </submittedName>
</protein>
<dbReference type="InterPro" id="IPR002347">
    <property type="entry name" value="SDR_fam"/>
</dbReference>
<reference evidence="2 3" key="1">
    <citation type="submission" date="2016-11" db="EMBL/GenBank/DDBJ databases">
        <authorList>
            <person name="Jaros S."/>
            <person name="Januszkiewicz K."/>
            <person name="Wedrychowicz H."/>
        </authorList>
    </citation>
    <scope>NUCLEOTIDE SEQUENCE [LARGE SCALE GENOMIC DNA]</scope>
    <source>
        <strain evidence="2 3">DSM 26910</strain>
    </source>
</reference>
<keyword evidence="1" id="KW-0560">Oxidoreductase</keyword>
<gene>
    <name evidence="2" type="ORF">SAMN05444274_10755</name>
</gene>
<dbReference type="PANTHER" id="PTHR43157">
    <property type="entry name" value="PHOSPHATIDYLINOSITOL-GLYCAN BIOSYNTHESIS CLASS F PROTEIN-RELATED"/>
    <property type="match status" value="1"/>
</dbReference>
<dbReference type="EMBL" id="FQUM01000007">
    <property type="protein sequence ID" value="SHF65035.1"/>
    <property type="molecule type" value="Genomic_DNA"/>
</dbReference>
<sequence>MKKENWTKNCIPDLTGKIVVVTGGNSGLGFESVETFAEHGARVVLACRSLEKGEKAREGIMNAEPAGTVDVAELDLASLESVRGFAENFLLKYSRLDVLLNNAGIMTTPYFQTKDGFEGQNGTNHLGHFALTGLLMPALRKTPASRVVSVSSIAHKQGKMDFGNLLFEGGKGYTPMKAYGRSKLSNLLFIYELQRFFEKEGIDCIAVAAHPGVSQTELFRYLDKKWYFRIGRPVFMALTQEPKMGALPEIRAAVDPDVKGGEFYGPSGFMEIKGYPVKVKSNAASHNKDHARKLWEVSEKLTGVRFNSSIS</sequence>
<organism evidence="2 3">
    <name type="scientific">Mariniphaga anaerophila</name>
    <dbReference type="NCBI Taxonomy" id="1484053"/>
    <lineage>
        <taxon>Bacteria</taxon>
        <taxon>Pseudomonadati</taxon>
        <taxon>Bacteroidota</taxon>
        <taxon>Bacteroidia</taxon>
        <taxon>Marinilabiliales</taxon>
        <taxon>Prolixibacteraceae</taxon>
        <taxon>Mariniphaga</taxon>
    </lineage>
</organism>
<dbReference type="OrthoDB" id="597510at2"/>
<dbReference type="InterPro" id="IPR036291">
    <property type="entry name" value="NAD(P)-bd_dom_sf"/>
</dbReference>
<dbReference type="PRINTS" id="PR00081">
    <property type="entry name" value="GDHRDH"/>
</dbReference>
<evidence type="ECO:0000313" key="2">
    <source>
        <dbReference type="EMBL" id="SHF65035.1"/>
    </source>
</evidence>
<accession>A0A1M5DDP1</accession>
<dbReference type="NCBIfam" id="NF004846">
    <property type="entry name" value="PRK06197.1"/>
    <property type="match status" value="1"/>
</dbReference>
<dbReference type="Proteomes" id="UP000184164">
    <property type="component" value="Unassembled WGS sequence"/>
</dbReference>
<proteinExistence type="predicted"/>
<dbReference type="GO" id="GO:0016491">
    <property type="term" value="F:oxidoreductase activity"/>
    <property type="evidence" value="ECO:0007669"/>
    <property type="project" value="UniProtKB-KW"/>
</dbReference>
<dbReference type="PANTHER" id="PTHR43157:SF31">
    <property type="entry name" value="PHOSPHATIDYLINOSITOL-GLYCAN BIOSYNTHESIS CLASS F PROTEIN"/>
    <property type="match status" value="1"/>
</dbReference>
<dbReference type="STRING" id="1484053.SAMN05444274_10755"/>
<dbReference type="Gene3D" id="3.40.50.720">
    <property type="entry name" value="NAD(P)-binding Rossmann-like Domain"/>
    <property type="match status" value="1"/>
</dbReference>
<name>A0A1M5DDP1_9BACT</name>
<evidence type="ECO:0000256" key="1">
    <source>
        <dbReference type="ARBA" id="ARBA00023002"/>
    </source>
</evidence>
<evidence type="ECO:0000313" key="3">
    <source>
        <dbReference type="Proteomes" id="UP000184164"/>
    </source>
</evidence>
<dbReference type="Pfam" id="PF00106">
    <property type="entry name" value="adh_short"/>
    <property type="match status" value="1"/>
</dbReference>
<dbReference type="SUPFAM" id="SSF51735">
    <property type="entry name" value="NAD(P)-binding Rossmann-fold domains"/>
    <property type="match status" value="1"/>
</dbReference>
<dbReference type="AlphaFoldDB" id="A0A1M5DDP1"/>
<keyword evidence="3" id="KW-1185">Reference proteome</keyword>
<dbReference type="RefSeq" id="WP_073002679.1">
    <property type="nucleotide sequence ID" value="NZ_FQUM01000007.1"/>
</dbReference>